<evidence type="ECO:0000313" key="2">
    <source>
        <dbReference type="EMBL" id="POA09685.1"/>
    </source>
</evidence>
<evidence type="ECO:0000256" key="1">
    <source>
        <dbReference type="SAM" id="Phobius"/>
    </source>
</evidence>
<protein>
    <submittedName>
        <fullName evidence="2">Thiamine ABC transporter permease</fullName>
    </submittedName>
</protein>
<reference evidence="2 3" key="1">
    <citation type="submission" date="2017-08" db="EMBL/GenBank/DDBJ databases">
        <title>Draft genome sequences of 64 type strains of genus Staph aureus.</title>
        <authorList>
            <person name="Cole K."/>
            <person name="Golubchik T."/>
            <person name="Russell J."/>
            <person name="Foster D."/>
            <person name="Llewelyn M."/>
            <person name="Wilson D."/>
            <person name="Crook D."/>
            <person name="Paul J."/>
        </authorList>
    </citation>
    <scope>NUCLEOTIDE SEQUENCE [LARGE SCALE GENOMIC DNA]</scope>
    <source>
        <strain evidence="2 3">DSM 29875</strain>
    </source>
</reference>
<proteinExistence type="predicted"/>
<dbReference type="Proteomes" id="UP000242712">
    <property type="component" value="Unassembled WGS sequence"/>
</dbReference>
<gene>
    <name evidence="2" type="ORF">CD039_02775</name>
</gene>
<organism evidence="2 3">
    <name type="scientific">Staphylococcus argensis</name>
    <dbReference type="NCBI Taxonomy" id="1607738"/>
    <lineage>
        <taxon>Bacteria</taxon>
        <taxon>Bacillati</taxon>
        <taxon>Bacillota</taxon>
        <taxon>Bacilli</taxon>
        <taxon>Bacillales</taxon>
        <taxon>Staphylococcaceae</taxon>
        <taxon>Staphylococcus</taxon>
    </lineage>
</organism>
<sequence length="194" mass="21454">MTRASRGLKLSDILVTVLIAVVFAIIYNVWHFVYDFSKISGLHVEEIVYGMWFMAAVVAYLIIPKPGIAILAEFAAGAGETIVMGRFDVPTMIYGLLQGVACEFIFLIFRYKSRSAAVAMLAGLMAAIITLPLDFAYGYLNELSGWNLTLYIVFRLIGGLLVAGLLSYYIIKALDQTGVTKLFRPASKKDYDNL</sequence>
<keyword evidence="1" id="KW-0812">Transmembrane</keyword>
<feature type="transmembrane region" description="Helical" evidence="1">
    <location>
        <begin position="118"/>
        <end position="140"/>
    </location>
</feature>
<dbReference type="EMBL" id="PPPX01000001">
    <property type="protein sequence ID" value="POA09685.1"/>
    <property type="molecule type" value="Genomic_DNA"/>
</dbReference>
<dbReference type="GeneID" id="98297261"/>
<dbReference type="AlphaFoldDB" id="A0A2K4FFJ5"/>
<keyword evidence="3" id="KW-1185">Reference proteome</keyword>
<feature type="transmembrane region" description="Helical" evidence="1">
    <location>
        <begin position="152"/>
        <end position="171"/>
    </location>
</feature>
<dbReference type="OrthoDB" id="8017424at2"/>
<evidence type="ECO:0000313" key="3">
    <source>
        <dbReference type="Proteomes" id="UP000242712"/>
    </source>
</evidence>
<keyword evidence="1" id="KW-0472">Membrane</keyword>
<name>A0A2K4FFJ5_9STAP</name>
<dbReference type="PIRSF" id="PIRSF037394">
    <property type="entry name" value="ABC_thiamine-permease_YkoE_prd"/>
    <property type="match status" value="1"/>
</dbReference>
<comment type="caution">
    <text evidence="2">The sequence shown here is derived from an EMBL/GenBank/DDBJ whole genome shotgun (WGS) entry which is preliminary data.</text>
</comment>
<dbReference type="InterPro" id="IPR017195">
    <property type="entry name" value="ABC_thiamin-permease_prd"/>
</dbReference>
<dbReference type="RefSeq" id="WP_103371028.1">
    <property type="nucleotide sequence ID" value="NZ_CBCRVO010000001.1"/>
</dbReference>
<feature type="transmembrane region" description="Helical" evidence="1">
    <location>
        <begin position="93"/>
        <end position="111"/>
    </location>
</feature>
<dbReference type="Pfam" id="PF09819">
    <property type="entry name" value="ABC_cobalt"/>
    <property type="match status" value="1"/>
</dbReference>
<feature type="transmembrane region" description="Helical" evidence="1">
    <location>
        <begin position="12"/>
        <end position="34"/>
    </location>
</feature>
<accession>A0A2K4FFJ5</accession>
<keyword evidence="1" id="KW-1133">Transmembrane helix</keyword>